<dbReference type="OrthoDB" id="4424606at2"/>
<feature type="compositionally biased region" description="Low complexity" evidence="2">
    <location>
        <begin position="43"/>
        <end position="53"/>
    </location>
</feature>
<organism evidence="3 4">
    <name type="scientific">Actinomyces massiliensis F0489</name>
    <dbReference type="NCBI Taxonomy" id="1125718"/>
    <lineage>
        <taxon>Bacteria</taxon>
        <taxon>Bacillati</taxon>
        <taxon>Actinomycetota</taxon>
        <taxon>Actinomycetes</taxon>
        <taxon>Actinomycetales</taxon>
        <taxon>Actinomycetaceae</taxon>
        <taxon>Actinomyces</taxon>
    </lineage>
</organism>
<dbReference type="InterPro" id="IPR029050">
    <property type="entry name" value="Immunoprotect_excell_Ig-like"/>
</dbReference>
<dbReference type="eggNOG" id="ENOG5030JIN">
    <property type="taxonomic scope" value="Bacteria"/>
</dbReference>
<dbReference type="Gene3D" id="2.60.40.1240">
    <property type="match status" value="1"/>
</dbReference>
<sequence>MAYGPPLRPKKPLWQRWWFIALAVFLALVVVGSAAGGGNKRAAARASATPGGNESAATQENQDPAQQAAPAPTIDSAGSGGSAGSGDPTSTTTYNGIQKGDVAVNAGESITAKGVTITSSALASGNDVLGPTACTGVTIQNNSGKELDFNIMEFKLLSPSGTIVNAGFAGSHNIIQPGALIDGGSTSGDVCFDTDLAGGGQFVVLYEPLFSSSQKREAWVNNL</sequence>
<dbReference type="RefSeq" id="WP_008730900.1">
    <property type="nucleotide sequence ID" value="NZ_AKFT01000070.1"/>
</dbReference>
<accession>J0NGP2</accession>
<dbReference type="Proteomes" id="UP000002941">
    <property type="component" value="Unassembled WGS sequence"/>
</dbReference>
<name>J0NGP2_9ACTO</name>
<evidence type="ECO:0000256" key="1">
    <source>
        <dbReference type="ARBA" id="ARBA00022729"/>
    </source>
</evidence>
<feature type="compositionally biased region" description="Low complexity" evidence="2">
    <location>
        <begin position="62"/>
        <end position="77"/>
    </location>
</feature>
<evidence type="ECO:0000256" key="2">
    <source>
        <dbReference type="SAM" id="MobiDB-lite"/>
    </source>
</evidence>
<dbReference type="AlphaFoldDB" id="J0NGP2"/>
<keyword evidence="1" id="KW-0732">Signal</keyword>
<dbReference type="EMBL" id="AKFT01000070">
    <property type="protein sequence ID" value="EJF46224.1"/>
    <property type="molecule type" value="Genomic_DNA"/>
</dbReference>
<evidence type="ECO:0000313" key="4">
    <source>
        <dbReference type="Proteomes" id="UP000002941"/>
    </source>
</evidence>
<dbReference type="PATRIC" id="fig|1125718.3.peg.1047"/>
<comment type="caution">
    <text evidence="3">The sequence shown here is derived from an EMBL/GenBank/DDBJ whole genome shotgun (WGS) entry which is preliminary data.</text>
</comment>
<protein>
    <recommendedName>
        <fullName evidence="5">DUF4352 domain-containing protein</fullName>
    </recommendedName>
</protein>
<proteinExistence type="predicted"/>
<keyword evidence="4" id="KW-1185">Reference proteome</keyword>
<reference evidence="3 4" key="1">
    <citation type="submission" date="2012-05" db="EMBL/GenBank/DDBJ databases">
        <authorList>
            <person name="Harkins D.M."/>
            <person name="Madupu R."/>
            <person name="Durkin A.S."/>
            <person name="Torralba M."/>
            <person name="Methe B."/>
            <person name="Sutton G.G."/>
            <person name="Nelson K.E."/>
        </authorList>
    </citation>
    <scope>NUCLEOTIDE SEQUENCE [LARGE SCALE GENOMIC DNA]</scope>
    <source>
        <strain evidence="3 4">F0489</strain>
    </source>
</reference>
<feature type="region of interest" description="Disordered" evidence="2">
    <location>
        <begin position="43"/>
        <end position="96"/>
    </location>
</feature>
<gene>
    <name evidence="3" type="ORF">HMPREF1318_2783</name>
</gene>
<evidence type="ECO:0008006" key="5">
    <source>
        <dbReference type="Google" id="ProtNLM"/>
    </source>
</evidence>
<evidence type="ECO:0000313" key="3">
    <source>
        <dbReference type="EMBL" id="EJF46224.1"/>
    </source>
</evidence>